<dbReference type="PROSITE" id="PS50878">
    <property type="entry name" value="RT_POL"/>
    <property type="match status" value="1"/>
</dbReference>
<comment type="caution">
    <text evidence="2">The sequence shown here is derived from an EMBL/GenBank/DDBJ whole genome shotgun (WGS) entry which is preliminary data.</text>
</comment>
<accession>A0AAN8KMV0</accession>
<reference evidence="2 3" key="1">
    <citation type="submission" date="2024-01" db="EMBL/GenBank/DDBJ databases">
        <title>The genome of the rayed Mediterranean limpet Patella caerulea (Linnaeus, 1758).</title>
        <authorList>
            <person name="Anh-Thu Weber A."/>
            <person name="Halstead-Nussloch G."/>
        </authorList>
    </citation>
    <scope>NUCLEOTIDE SEQUENCE [LARGE SCALE GENOMIC DNA]</scope>
    <source>
        <strain evidence="2">AATW-2023a</strain>
        <tissue evidence="2">Whole specimen</tissue>
    </source>
</reference>
<protein>
    <recommendedName>
        <fullName evidence="1">Reverse transcriptase domain-containing protein</fullName>
    </recommendedName>
</protein>
<evidence type="ECO:0000259" key="1">
    <source>
        <dbReference type="PROSITE" id="PS50878"/>
    </source>
</evidence>
<feature type="domain" description="Reverse transcriptase" evidence="1">
    <location>
        <begin position="128"/>
        <end position="309"/>
    </location>
</feature>
<dbReference type="InterPro" id="IPR043128">
    <property type="entry name" value="Rev_trsase/Diguanyl_cyclase"/>
</dbReference>
<dbReference type="CDD" id="cd01647">
    <property type="entry name" value="RT_LTR"/>
    <property type="match status" value="1"/>
</dbReference>
<dbReference type="SUPFAM" id="SSF56672">
    <property type="entry name" value="DNA/RNA polymerases"/>
    <property type="match status" value="1"/>
</dbReference>
<dbReference type="InterPro" id="IPR043502">
    <property type="entry name" value="DNA/RNA_pol_sf"/>
</dbReference>
<dbReference type="PANTHER" id="PTHR37984:SF8">
    <property type="entry name" value="CCHC-TYPE DOMAIN-CONTAINING PROTEIN"/>
    <property type="match status" value="1"/>
</dbReference>
<dbReference type="AlphaFoldDB" id="A0AAN8KMV0"/>
<sequence>MNITTPLTPTNKRYSSYSGHCLKVEGCVTLPTTYKDKTLDVEYTVVHTDKDILLSGKVSKHLGLIERVHTIAEIDKYPELKETTGTLPGIYSLKIDPSVKPVVHGPRRQPKALAAQIEDKLTEMEQAGQIAKVTTPTDWVSSMVVVVKRKKKTPSLRICLDPKDLNVDIKREHYPIPTVEEVVASFPQATVMSVLDARNGFLQIKLDYEPSLLTTFNTPIGRYRWLRLPFGITSAPEIFQRIMDNMLEGITGAKAIMDDIFIGGENEADHDAILKKVVPRATEYNLRLNFDKCRVKKSEVKYKYAGHIMNKNGLKPDPDKVKALRDMPIPKSKEDVRRFLGMIQYLAKFIPGLSDIDAPLRDVVKKNTDFYWEKPQQVSLDKLTDLCSSAPVLANLFLSNVTAAATL</sequence>
<dbReference type="InterPro" id="IPR000477">
    <property type="entry name" value="RT_dom"/>
</dbReference>
<gene>
    <name evidence="2" type="ORF">SNE40_001065</name>
</gene>
<dbReference type="Gene3D" id="3.30.70.270">
    <property type="match status" value="2"/>
</dbReference>
<evidence type="ECO:0000313" key="3">
    <source>
        <dbReference type="Proteomes" id="UP001347796"/>
    </source>
</evidence>
<dbReference type="FunFam" id="3.30.70.270:FF:000063">
    <property type="entry name" value="Zinc knuckle domaincontaining protein"/>
    <property type="match status" value="1"/>
</dbReference>
<dbReference type="Proteomes" id="UP001347796">
    <property type="component" value="Unassembled WGS sequence"/>
</dbReference>
<dbReference type="Pfam" id="PF00078">
    <property type="entry name" value="RVT_1"/>
    <property type="match status" value="1"/>
</dbReference>
<dbReference type="EMBL" id="JAZGQO010000001">
    <property type="protein sequence ID" value="KAK6195693.1"/>
    <property type="molecule type" value="Genomic_DNA"/>
</dbReference>
<evidence type="ECO:0000313" key="2">
    <source>
        <dbReference type="EMBL" id="KAK6195693.1"/>
    </source>
</evidence>
<keyword evidence="3" id="KW-1185">Reference proteome</keyword>
<dbReference type="Gene3D" id="3.10.10.10">
    <property type="entry name" value="HIV Type 1 Reverse Transcriptase, subunit A, domain 1"/>
    <property type="match status" value="1"/>
</dbReference>
<dbReference type="PANTHER" id="PTHR37984">
    <property type="entry name" value="PROTEIN CBG26694"/>
    <property type="match status" value="1"/>
</dbReference>
<organism evidence="2 3">
    <name type="scientific">Patella caerulea</name>
    <name type="common">Rayed Mediterranean limpet</name>
    <dbReference type="NCBI Taxonomy" id="87958"/>
    <lineage>
        <taxon>Eukaryota</taxon>
        <taxon>Metazoa</taxon>
        <taxon>Spiralia</taxon>
        <taxon>Lophotrochozoa</taxon>
        <taxon>Mollusca</taxon>
        <taxon>Gastropoda</taxon>
        <taxon>Patellogastropoda</taxon>
        <taxon>Patelloidea</taxon>
        <taxon>Patellidae</taxon>
        <taxon>Patella</taxon>
    </lineage>
</organism>
<proteinExistence type="predicted"/>
<name>A0AAN8KMV0_PATCE</name>
<dbReference type="InterPro" id="IPR050951">
    <property type="entry name" value="Retrovirus_Pol_polyprotein"/>
</dbReference>